<dbReference type="InterPro" id="IPR011011">
    <property type="entry name" value="Znf_FYVE_PHD"/>
</dbReference>
<dbReference type="InterPro" id="IPR003034">
    <property type="entry name" value="SAP_dom"/>
</dbReference>
<gene>
    <name evidence="5" type="ORF">F2Q69_00044279</name>
</gene>
<dbReference type="Proteomes" id="UP000712600">
    <property type="component" value="Unassembled WGS sequence"/>
</dbReference>
<dbReference type="InterPro" id="IPR013083">
    <property type="entry name" value="Znf_RING/FYVE/PHD"/>
</dbReference>
<dbReference type="PANTHER" id="PTHR10782:SF85">
    <property type="entry name" value="SAP DOMAIN-CONTAINING PROTEIN"/>
    <property type="match status" value="1"/>
</dbReference>
<name>A0A8S9NCZ1_BRACR</name>
<evidence type="ECO:0000256" key="2">
    <source>
        <dbReference type="ARBA" id="ARBA00022771"/>
    </source>
</evidence>
<dbReference type="PROSITE" id="PS50800">
    <property type="entry name" value="SAP"/>
    <property type="match status" value="1"/>
</dbReference>
<dbReference type="Gene3D" id="3.30.40.10">
    <property type="entry name" value="Zinc/RING finger domain, C3HC4 (zinc finger)"/>
    <property type="match status" value="1"/>
</dbReference>
<feature type="domain" description="SAP" evidence="4">
    <location>
        <begin position="9"/>
        <end position="43"/>
    </location>
</feature>
<comment type="caution">
    <text evidence="5">The sequence shown here is derived from an EMBL/GenBank/DDBJ whole genome shotgun (WGS) entry which is preliminary data.</text>
</comment>
<proteinExistence type="predicted"/>
<keyword evidence="1" id="KW-0479">Metal-binding</keyword>
<dbReference type="EMBL" id="QGKX02001621">
    <property type="protein sequence ID" value="KAF3502260.1"/>
    <property type="molecule type" value="Genomic_DNA"/>
</dbReference>
<evidence type="ECO:0000256" key="1">
    <source>
        <dbReference type="ARBA" id="ARBA00022723"/>
    </source>
</evidence>
<reference evidence="5" key="1">
    <citation type="submission" date="2019-12" db="EMBL/GenBank/DDBJ databases">
        <title>Genome sequencing and annotation of Brassica cretica.</title>
        <authorList>
            <person name="Studholme D.J."/>
            <person name="Sarris P."/>
        </authorList>
    </citation>
    <scope>NUCLEOTIDE SEQUENCE</scope>
    <source>
        <strain evidence="5">PFS-109/04</strain>
        <tissue evidence="5">Leaf</tissue>
    </source>
</reference>
<dbReference type="AlphaFoldDB" id="A0A8S9NCZ1"/>
<dbReference type="SMART" id="SM00513">
    <property type="entry name" value="SAP"/>
    <property type="match status" value="1"/>
</dbReference>
<evidence type="ECO:0000313" key="6">
    <source>
        <dbReference type="Proteomes" id="UP000712600"/>
    </source>
</evidence>
<keyword evidence="2" id="KW-0863">Zinc-finger</keyword>
<evidence type="ECO:0000256" key="3">
    <source>
        <dbReference type="ARBA" id="ARBA00022833"/>
    </source>
</evidence>
<keyword evidence="3" id="KW-0862">Zinc</keyword>
<accession>A0A8S9NCZ1</accession>
<dbReference type="Pfam" id="PF02037">
    <property type="entry name" value="SAP"/>
    <property type="match status" value="1"/>
</dbReference>
<dbReference type="InterPro" id="IPR036361">
    <property type="entry name" value="SAP_dom_sf"/>
</dbReference>
<evidence type="ECO:0000313" key="5">
    <source>
        <dbReference type="EMBL" id="KAF3502260.1"/>
    </source>
</evidence>
<dbReference type="InterPro" id="IPR001965">
    <property type="entry name" value="Znf_PHD"/>
</dbReference>
<dbReference type="GO" id="GO:0061665">
    <property type="term" value="F:SUMO ligase activity"/>
    <property type="evidence" value="ECO:0007669"/>
    <property type="project" value="TreeGrafter"/>
</dbReference>
<dbReference type="Gene3D" id="1.10.720.30">
    <property type="entry name" value="SAP domain"/>
    <property type="match status" value="1"/>
</dbReference>
<sequence>MKEVNREKLSSFRIKELKDVLTQLGLSKQGKKQDLVERVLTLLSDGQAARLWSKKNTLAREDVAKLVDDTYRKMQVSGASDLASKGQVSSDTKVKGEPEDSFRPEVKVRCVCGSSLETDSMIQCEDPRCHVWEHVGCVIVPEKSMDANPPLPEIFYCEVCRLTRADPFLVTVAHPLRPLRFTPTTISSDGTTPMQSVERTFQITRSDKDLLAKQEYDVQAWCMLLNDKVVFRMQWPQFAELQINGMTVTSSQIGNVLVFLLF</sequence>
<dbReference type="GO" id="GO:0000785">
    <property type="term" value="C:chromatin"/>
    <property type="evidence" value="ECO:0007669"/>
    <property type="project" value="TreeGrafter"/>
</dbReference>
<dbReference type="PANTHER" id="PTHR10782">
    <property type="entry name" value="ZINC FINGER MIZ DOMAIN-CONTAINING PROTEIN"/>
    <property type="match status" value="1"/>
</dbReference>
<evidence type="ECO:0000259" key="4">
    <source>
        <dbReference type="PROSITE" id="PS50800"/>
    </source>
</evidence>
<protein>
    <recommendedName>
        <fullName evidence="4">SAP domain-containing protein</fullName>
    </recommendedName>
</protein>
<dbReference type="SMART" id="SM00249">
    <property type="entry name" value="PHD"/>
    <property type="match status" value="1"/>
</dbReference>
<dbReference type="GO" id="GO:0016925">
    <property type="term" value="P:protein sumoylation"/>
    <property type="evidence" value="ECO:0007669"/>
    <property type="project" value="TreeGrafter"/>
</dbReference>
<dbReference type="SUPFAM" id="SSF57903">
    <property type="entry name" value="FYVE/PHD zinc finger"/>
    <property type="match status" value="1"/>
</dbReference>
<dbReference type="CDD" id="cd15570">
    <property type="entry name" value="PHD_Bye1p_SIZ1_like"/>
    <property type="match status" value="1"/>
</dbReference>
<dbReference type="SUPFAM" id="SSF68906">
    <property type="entry name" value="SAP domain"/>
    <property type="match status" value="1"/>
</dbReference>
<dbReference type="GO" id="GO:0008270">
    <property type="term" value="F:zinc ion binding"/>
    <property type="evidence" value="ECO:0007669"/>
    <property type="project" value="UniProtKB-KW"/>
</dbReference>
<organism evidence="5 6">
    <name type="scientific">Brassica cretica</name>
    <name type="common">Mustard</name>
    <dbReference type="NCBI Taxonomy" id="69181"/>
    <lineage>
        <taxon>Eukaryota</taxon>
        <taxon>Viridiplantae</taxon>
        <taxon>Streptophyta</taxon>
        <taxon>Embryophyta</taxon>
        <taxon>Tracheophyta</taxon>
        <taxon>Spermatophyta</taxon>
        <taxon>Magnoliopsida</taxon>
        <taxon>eudicotyledons</taxon>
        <taxon>Gunneridae</taxon>
        <taxon>Pentapetalae</taxon>
        <taxon>rosids</taxon>
        <taxon>malvids</taxon>
        <taxon>Brassicales</taxon>
        <taxon>Brassicaceae</taxon>
        <taxon>Brassiceae</taxon>
        <taxon>Brassica</taxon>
    </lineage>
</organism>